<reference evidence="2" key="1">
    <citation type="submission" date="2020-12" db="EMBL/GenBank/DDBJ databases">
        <authorList>
            <person name="Hahn C.J."/>
            <person name="Laso-Perez R."/>
            <person name="Vulcano F."/>
            <person name="Vaziourakis K.-M."/>
            <person name="Stokke R."/>
            <person name="Steen I.H."/>
            <person name="Teske A."/>
            <person name="Boetius A."/>
            <person name="Liebeke M."/>
            <person name="Amann R."/>
            <person name="Knittel K."/>
        </authorList>
    </citation>
    <scope>NUCLEOTIDE SEQUENCE</scope>
    <source>
        <strain evidence="2">Gfbio:c6db26ca-90af-429b-aeed-0e3e8aed0b5e:GoM-Arc1_AMV-AAA_792_C10</strain>
    </source>
</reference>
<proteinExistence type="predicted"/>
<dbReference type="AlphaFoldDB" id="A0A811ZZP1"/>
<dbReference type="InterPro" id="IPR003594">
    <property type="entry name" value="HATPase_dom"/>
</dbReference>
<comment type="caution">
    <text evidence="2">The sequence shown here is derived from an EMBL/GenBank/DDBJ whole genome shotgun (WGS) entry which is preliminary data.</text>
</comment>
<dbReference type="InterPro" id="IPR036890">
    <property type="entry name" value="HATPase_C_sf"/>
</dbReference>
<sequence length="144" mass="15578">MRGFGGFVLSETEKRISIKSSADIITARGAGREMAKQLGFNIVDQTKITTAISELTRNIVTYTGKGRVIIKKVHSDVGKKDGMEIICTDKGPGIESIELVLKAGYSTSNSLGLGLSGAKMLMDDFNIKSKPGKGTRVTIKKWLR</sequence>
<dbReference type="Proteomes" id="UP000614580">
    <property type="component" value="Unassembled WGS sequence"/>
</dbReference>
<gene>
    <name evidence="2" type="primary">spoIIAB</name>
    <name evidence="2" type="ORF">DNFNHJIP_00257</name>
</gene>
<name>A0A811ZZP1_9EURY</name>
<dbReference type="EMBL" id="CAJHZY010000020">
    <property type="protein sequence ID" value="CAD7766856.1"/>
    <property type="molecule type" value="Genomic_DNA"/>
</dbReference>
<protein>
    <submittedName>
        <fullName evidence="2">Anti-sigma F factor</fullName>
        <ecNumber evidence="2">2.7.11.1</ecNumber>
    </submittedName>
</protein>
<dbReference type="GO" id="GO:0004674">
    <property type="term" value="F:protein serine/threonine kinase activity"/>
    <property type="evidence" value="ECO:0007669"/>
    <property type="project" value="UniProtKB-EC"/>
</dbReference>
<evidence type="ECO:0000313" key="3">
    <source>
        <dbReference type="Proteomes" id="UP000614580"/>
    </source>
</evidence>
<keyword evidence="2" id="KW-0808">Transferase</keyword>
<accession>A0A811ZZP1</accession>
<dbReference type="Pfam" id="PF02518">
    <property type="entry name" value="HATPase_c"/>
    <property type="match status" value="1"/>
</dbReference>
<feature type="domain" description="Histidine kinase/HSP90-like ATPase" evidence="1">
    <location>
        <begin position="43"/>
        <end position="144"/>
    </location>
</feature>
<evidence type="ECO:0000313" key="2">
    <source>
        <dbReference type="EMBL" id="CAD7766856.1"/>
    </source>
</evidence>
<dbReference type="SMART" id="SM00387">
    <property type="entry name" value="HATPase_c"/>
    <property type="match status" value="1"/>
</dbReference>
<dbReference type="SUPFAM" id="SSF55874">
    <property type="entry name" value="ATPase domain of HSP90 chaperone/DNA topoisomerase II/histidine kinase"/>
    <property type="match status" value="1"/>
</dbReference>
<organism evidence="2 3">
    <name type="scientific">Candidatus Argoarchaeum ethanivorans</name>
    <dbReference type="NCBI Taxonomy" id="2608793"/>
    <lineage>
        <taxon>Archaea</taxon>
        <taxon>Methanobacteriati</taxon>
        <taxon>Methanobacteriota</taxon>
        <taxon>Stenosarchaea group</taxon>
        <taxon>Methanomicrobia</taxon>
        <taxon>Methanosarcinales</taxon>
        <taxon>Methanosarcinales incertae sedis</taxon>
        <taxon>GOM Arc I cluster</taxon>
        <taxon>Candidatus Argoarchaeum</taxon>
    </lineage>
</organism>
<dbReference type="CDD" id="cd16934">
    <property type="entry name" value="HATPase_RsbT-like"/>
    <property type="match status" value="1"/>
</dbReference>
<dbReference type="Gene3D" id="3.30.565.10">
    <property type="entry name" value="Histidine kinase-like ATPase, C-terminal domain"/>
    <property type="match status" value="1"/>
</dbReference>
<dbReference type="EC" id="2.7.11.1" evidence="2"/>
<evidence type="ECO:0000259" key="1">
    <source>
        <dbReference type="SMART" id="SM00387"/>
    </source>
</evidence>